<dbReference type="InterPro" id="IPR003034">
    <property type="entry name" value="SAP_dom"/>
</dbReference>
<feature type="region of interest" description="Disordered" evidence="2">
    <location>
        <begin position="77"/>
        <end position="129"/>
    </location>
</feature>
<feature type="compositionally biased region" description="Polar residues" evidence="2">
    <location>
        <begin position="367"/>
        <end position="378"/>
    </location>
</feature>
<dbReference type="InterPro" id="IPR036361">
    <property type="entry name" value="SAP_dom_sf"/>
</dbReference>
<dbReference type="GO" id="GO:0005634">
    <property type="term" value="C:nucleus"/>
    <property type="evidence" value="ECO:0007669"/>
    <property type="project" value="TreeGrafter"/>
</dbReference>
<dbReference type="Proteomes" id="UP000784294">
    <property type="component" value="Unassembled WGS sequence"/>
</dbReference>
<evidence type="ECO:0000256" key="1">
    <source>
        <dbReference type="SAM" id="Coils"/>
    </source>
</evidence>
<dbReference type="EMBL" id="CAAALY010024247">
    <property type="protein sequence ID" value="VEL15339.1"/>
    <property type="molecule type" value="Genomic_DNA"/>
</dbReference>
<dbReference type="InterPro" id="IPR025954">
    <property type="entry name" value="DBC1/CARP1_inactive_NUDIX"/>
</dbReference>
<gene>
    <name evidence="4" type="ORF">PXEA_LOCUS8779</name>
</gene>
<dbReference type="PANTHER" id="PTHR14304:SF11">
    <property type="entry name" value="SAP DOMAIN-CONTAINING PROTEIN"/>
    <property type="match status" value="1"/>
</dbReference>
<dbReference type="Pfam" id="PF14443">
    <property type="entry name" value="DBC1"/>
    <property type="match status" value="1"/>
</dbReference>
<keyword evidence="1" id="KW-0175">Coiled coil</keyword>
<dbReference type="Pfam" id="PF02037">
    <property type="entry name" value="SAP"/>
    <property type="match status" value="1"/>
</dbReference>
<evidence type="ECO:0000313" key="4">
    <source>
        <dbReference type="EMBL" id="VEL15339.1"/>
    </source>
</evidence>
<keyword evidence="5" id="KW-1185">Reference proteome</keyword>
<evidence type="ECO:0000259" key="3">
    <source>
        <dbReference type="PROSITE" id="PS50800"/>
    </source>
</evidence>
<evidence type="ECO:0000313" key="5">
    <source>
        <dbReference type="Proteomes" id="UP000784294"/>
    </source>
</evidence>
<dbReference type="SMART" id="SM00513">
    <property type="entry name" value="SAP"/>
    <property type="match status" value="1"/>
</dbReference>
<feature type="coiled-coil region" evidence="1">
    <location>
        <begin position="461"/>
        <end position="514"/>
    </location>
</feature>
<reference evidence="4" key="1">
    <citation type="submission" date="2018-11" db="EMBL/GenBank/DDBJ databases">
        <authorList>
            <consortium name="Pathogen Informatics"/>
        </authorList>
    </citation>
    <scope>NUCLEOTIDE SEQUENCE</scope>
</reference>
<name>A0A3S5FCX6_9PLAT</name>
<dbReference type="AlphaFoldDB" id="A0A3S5FCX6"/>
<dbReference type="SUPFAM" id="SSF68906">
    <property type="entry name" value="SAP domain"/>
    <property type="match status" value="1"/>
</dbReference>
<dbReference type="SMART" id="SM01122">
    <property type="entry name" value="DBC1"/>
    <property type="match status" value="1"/>
</dbReference>
<organism evidence="4 5">
    <name type="scientific">Protopolystoma xenopodis</name>
    <dbReference type="NCBI Taxonomy" id="117903"/>
    <lineage>
        <taxon>Eukaryota</taxon>
        <taxon>Metazoa</taxon>
        <taxon>Spiralia</taxon>
        <taxon>Lophotrochozoa</taxon>
        <taxon>Platyhelminthes</taxon>
        <taxon>Monogenea</taxon>
        <taxon>Polyopisthocotylea</taxon>
        <taxon>Polystomatidea</taxon>
        <taxon>Polystomatidae</taxon>
        <taxon>Protopolystoma</taxon>
    </lineage>
</organism>
<protein>
    <recommendedName>
        <fullName evidence="3">SAP domain-containing protein</fullName>
    </recommendedName>
</protein>
<dbReference type="Gene3D" id="1.10.720.30">
    <property type="entry name" value="SAP domain"/>
    <property type="match status" value="1"/>
</dbReference>
<feature type="region of interest" description="Disordered" evidence="2">
    <location>
        <begin position="362"/>
        <end position="389"/>
    </location>
</feature>
<accession>A0A3S5FCX6</accession>
<feature type="domain" description="SAP" evidence="3">
    <location>
        <begin position="463"/>
        <end position="497"/>
    </location>
</feature>
<proteinExistence type="predicted"/>
<dbReference type="InterPro" id="IPR025224">
    <property type="entry name" value="CCAR1/CCAR2"/>
</dbReference>
<dbReference type="OrthoDB" id="21006at2759"/>
<dbReference type="PANTHER" id="PTHR14304">
    <property type="entry name" value="CELL DIVISION CYCLE AND APOPTOSIS REGULATOR PROTEIN"/>
    <property type="match status" value="1"/>
</dbReference>
<evidence type="ECO:0000256" key="2">
    <source>
        <dbReference type="SAM" id="MobiDB-lite"/>
    </source>
</evidence>
<dbReference type="GO" id="GO:0006355">
    <property type="term" value="P:regulation of DNA-templated transcription"/>
    <property type="evidence" value="ECO:0007669"/>
    <property type="project" value="InterPro"/>
</dbReference>
<comment type="caution">
    <text evidence="4">The sequence shown here is derived from an EMBL/GenBank/DDBJ whole genome shotgun (WGS) entry which is preliminary data.</text>
</comment>
<feature type="compositionally biased region" description="Basic and acidic residues" evidence="2">
    <location>
        <begin position="80"/>
        <end position="121"/>
    </location>
</feature>
<sequence length="530" mass="58823">MPKPAIYDSPFALAPSMFSSGAYSGHTSHRLVGLVTKSVIGPMVKIGDEVAANAIHKPELPIKWTAEKVWLLGVDGSGSSDDREHKVIRPQRPDPPRPRRDSPLRYNDRKRTHERSSRSNKEVYVSPTSSRSILPQMSLANILSSSATVISKQSKPSIKVQRAVHPDRQFFVKVLLLSMPSMLDLYERVIVRAEAGGRPKGSLRKSIKLLASGRVNECFKAVGGPWIQELDGDDPMGTQTVINTAIRCCKELIGLDLSACTQWSRFLEFRYNLSESQPASSVDILFPGSDLWGSTFKSSSRIAGSISDKKDTDPRSIRKPYHRIVTYLIPDVWSLMPSPEAWEKIKESYTNPASVAKESFIKDSSESDLSNVTHSNESQPEDNSKLKVSEEQIQEINEKMDEVKKESTQFETATEPDEETLNDIEKVTIELKDSEKESFDDLVESSAASATNTSAGGATQVGEAENQVSELREQLASRNLNAAGVKAQLCQRLKQALEAEETEALENARKASEEGPFTYFFNSYSLTYLL</sequence>
<dbReference type="PROSITE" id="PS50800">
    <property type="entry name" value="SAP"/>
    <property type="match status" value="1"/>
</dbReference>